<accession>C8S494</accession>
<comment type="caution">
    <text evidence="2">The sequence shown here is derived from an EMBL/GenBank/DDBJ whole genome shotgun (WGS) entry which is preliminary data.</text>
</comment>
<name>C8S494_9RHOB</name>
<dbReference type="InterPro" id="IPR038740">
    <property type="entry name" value="BioF2-like_GNAT_dom"/>
</dbReference>
<dbReference type="Pfam" id="PF13480">
    <property type="entry name" value="Acetyltransf_6"/>
    <property type="match status" value="1"/>
</dbReference>
<reference evidence="2 3" key="1">
    <citation type="submission" date="2009-08" db="EMBL/GenBank/DDBJ databases">
        <title>The draft genome of Rhodobacter sp. SW2.</title>
        <authorList>
            <consortium name="US DOE Joint Genome Institute (JGI-PGF)"/>
            <person name="Lucas S."/>
            <person name="Copeland A."/>
            <person name="Lapidus A."/>
            <person name="Glavina del Rio T."/>
            <person name="Tice H."/>
            <person name="Bruce D."/>
            <person name="Goodwin L."/>
            <person name="Pitluck S."/>
            <person name="Larimer F."/>
            <person name="Land M.L."/>
            <person name="Hauser L."/>
            <person name="Emerson D."/>
        </authorList>
    </citation>
    <scope>NUCLEOTIDE SEQUENCE [LARGE SCALE GENOMIC DNA]</scope>
    <source>
        <strain evidence="2 3">SW2</strain>
    </source>
</reference>
<feature type="domain" description="BioF2-like acetyltransferase" evidence="1">
    <location>
        <begin position="212"/>
        <end position="355"/>
    </location>
</feature>
<keyword evidence="3" id="KW-1185">Reference proteome</keyword>
<proteinExistence type="predicted"/>
<dbReference type="Proteomes" id="UP000010121">
    <property type="component" value="Unassembled WGS sequence"/>
</dbReference>
<organism evidence="2 3">
    <name type="scientific">Rhodobacter ferrooxidans</name>
    <dbReference type="NCBI Taxonomy" id="371731"/>
    <lineage>
        <taxon>Bacteria</taxon>
        <taxon>Pseudomonadati</taxon>
        <taxon>Pseudomonadota</taxon>
        <taxon>Alphaproteobacteria</taxon>
        <taxon>Rhodobacterales</taxon>
        <taxon>Rhodobacter group</taxon>
        <taxon>Rhodobacter</taxon>
    </lineage>
</organism>
<dbReference type="STRING" id="371731.Rsw2DRAFT_2872"/>
<evidence type="ECO:0000313" key="3">
    <source>
        <dbReference type="Proteomes" id="UP000010121"/>
    </source>
</evidence>
<dbReference type="OrthoDB" id="9853688at2"/>
<dbReference type="AlphaFoldDB" id="C8S494"/>
<dbReference type="SUPFAM" id="SSF55729">
    <property type="entry name" value="Acyl-CoA N-acyltransferases (Nat)"/>
    <property type="match status" value="1"/>
</dbReference>
<evidence type="ECO:0000313" key="2">
    <source>
        <dbReference type="EMBL" id="EEW24153.1"/>
    </source>
</evidence>
<gene>
    <name evidence="2" type="ORF">Rsw2DRAFT_2872</name>
</gene>
<dbReference type="InterPro" id="IPR016181">
    <property type="entry name" value="Acyl_CoA_acyltransferase"/>
</dbReference>
<dbReference type="RefSeq" id="WP_008032178.1">
    <property type="nucleotide sequence ID" value="NZ_ACYY01000024.1"/>
</dbReference>
<dbReference type="EMBL" id="ACYY01000024">
    <property type="protein sequence ID" value="EEW24153.1"/>
    <property type="molecule type" value="Genomic_DNA"/>
</dbReference>
<evidence type="ECO:0000259" key="1">
    <source>
        <dbReference type="Pfam" id="PF13480"/>
    </source>
</evidence>
<sequence>MNPAPNPETDTVFGPLQTEWIGHAGWPAILEDWQALADQDPRGGFFAGPAFATAYAAVFAGRAACEVLVMRDSGKLVGIVPMMVTRVARGRRLEVRHDYLAGDLRLLATPGLRPLRLRQISPLLGLEASLLASRMLAVSGAEARVWAAIPAALQSHPGWDLAVFPVAEAAVDALQAGARAAGLDARFTRLDRPIQALQPVIAADALIGSQNKKFRQNMRRAERFAAEAGITVSLVMDAPARAALPAFADLAGRSWKASPASDRAIGQAVVVPYDGPQRAMAESLAVATGLRPVLAIASGSDGAMRAACLAFATAQSLTTFVLVQDTDAGRESLGHLVLHGLINHAHAAGLTRLDYNANSSWLAAYANGCDMVQDLTLFAPNLRGRGLSLLARAMGGR</sequence>
<protein>
    <recommendedName>
        <fullName evidence="1">BioF2-like acetyltransferase domain-containing protein</fullName>
    </recommendedName>
</protein>